<accession>A0A828XXB3</accession>
<proteinExistence type="predicted"/>
<comment type="caution">
    <text evidence="1">The sequence shown here is derived from an EMBL/GenBank/DDBJ whole genome shotgun (WGS) entry which is preliminary data.</text>
</comment>
<dbReference type="AlphaFoldDB" id="A0A828XXB3"/>
<keyword evidence="2" id="KW-1185">Reference proteome</keyword>
<protein>
    <submittedName>
        <fullName evidence="1">Uncharacterized protein</fullName>
    </submittedName>
</protein>
<gene>
    <name evidence="1" type="ORF">LEP1GSC131_4255</name>
</gene>
<organism evidence="1 2">
    <name type="scientific">Leptospira kirschneri str. 200802841</name>
    <dbReference type="NCBI Taxonomy" id="1193047"/>
    <lineage>
        <taxon>Bacteria</taxon>
        <taxon>Pseudomonadati</taxon>
        <taxon>Spirochaetota</taxon>
        <taxon>Spirochaetia</taxon>
        <taxon>Leptospirales</taxon>
        <taxon>Leptospiraceae</taxon>
        <taxon>Leptospira</taxon>
    </lineage>
</organism>
<sequence length="42" mass="4991">MFGDCHSIGIYFMKVSFLKTNIISQNGIYTLKKYFYVYIQNT</sequence>
<evidence type="ECO:0000313" key="2">
    <source>
        <dbReference type="Proteomes" id="UP000006339"/>
    </source>
</evidence>
<dbReference type="EMBL" id="AKWH02000029">
    <property type="protein sequence ID" value="EKO52149.1"/>
    <property type="molecule type" value="Genomic_DNA"/>
</dbReference>
<evidence type="ECO:0000313" key="1">
    <source>
        <dbReference type="EMBL" id="EKO52149.1"/>
    </source>
</evidence>
<dbReference type="Proteomes" id="UP000006339">
    <property type="component" value="Unassembled WGS sequence"/>
</dbReference>
<reference evidence="1" key="1">
    <citation type="submission" date="2012-10" db="EMBL/GenBank/DDBJ databases">
        <authorList>
            <person name="Harkins D.M."/>
            <person name="Durkin A.S."/>
            <person name="Brinkac L.M."/>
            <person name="Selengut J.D."/>
            <person name="Sanka R."/>
            <person name="DePew J."/>
            <person name="Purushe J."/>
            <person name="Picardeau M."/>
            <person name="Werts C."/>
            <person name="Goarant C."/>
            <person name="Vinetz J.M."/>
            <person name="Sutton G.G."/>
            <person name="Nelson W.C."/>
            <person name="Fouts D.E."/>
        </authorList>
    </citation>
    <scope>NUCLEOTIDE SEQUENCE [LARGE SCALE GENOMIC DNA]</scope>
    <source>
        <strain evidence="1">200802841</strain>
    </source>
</reference>
<name>A0A828XXB3_9LEPT</name>